<organism evidence="2 3">
    <name type="scientific">Heterorhabditis bacteriophora</name>
    <name type="common">Entomopathogenic nematode worm</name>
    <dbReference type="NCBI Taxonomy" id="37862"/>
    <lineage>
        <taxon>Eukaryota</taxon>
        <taxon>Metazoa</taxon>
        <taxon>Ecdysozoa</taxon>
        <taxon>Nematoda</taxon>
        <taxon>Chromadorea</taxon>
        <taxon>Rhabditida</taxon>
        <taxon>Rhabditina</taxon>
        <taxon>Rhabditomorpha</taxon>
        <taxon>Strongyloidea</taxon>
        <taxon>Heterorhabditidae</taxon>
        <taxon>Heterorhabditis</taxon>
    </lineage>
</organism>
<evidence type="ECO:0000256" key="1">
    <source>
        <dbReference type="SAM" id="Phobius"/>
    </source>
</evidence>
<name>A0A1I7WHM8_HETBA</name>
<evidence type="ECO:0000313" key="3">
    <source>
        <dbReference type="WBParaSite" id="Hba_04503"/>
    </source>
</evidence>
<proteinExistence type="predicted"/>
<dbReference type="AlphaFoldDB" id="A0A1I7WHM8"/>
<keyword evidence="1" id="KW-0472">Membrane</keyword>
<keyword evidence="1" id="KW-0812">Transmembrane</keyword>
<sequence length="170" mass="19575">MNKEGQTEFAMRSRVARTSSDYAVNVSITGYLTLSRSVPYRFSYFIFDMIVLHFNRFLSILLRNIITRGSVVHQLYSVLDMDDRSRLLNNQDHSRDPSVEDILHKTDVNIAQVRETLPEDGIPGSFHFVDARPPDSGCSVWALLIGVVFMFMVVPLLLTFYEEYDNEEQS</sequence>
<dbReference type="WBParaSite" id="Hba_04503">
    <property type="protein sequence ID" value="Hba_04503"/>
    <property type="gene ID" value="Hba_04503"/>
</dbReference>
<dbReference type="Proteomes" id="UP000095283">
    <property type="component" value="Unplaced"/>
</dbReference>
<keyword evidence="2" id="KW-1185">Reference proteome</keyword>
<evidence type="ECO:0000313" key="2">
    <source>
        <dbReference type="Proteomes" id="UP000095283"/>
    </source>
</evidence>
<protein>
    <submittedName>
        <fullName evidence="3">LEM domain-containing protein</fullName>
    </submittedName>
</protein>
<feature type="transmembrane region" description="Helical" evidence="1">
    <location>
        <begin position="140"/>
        <end position="161"/>
    </location>
</feature>
<accession>A0A1I7WHM8</accession>
<reference evidence="3" key="1">
    <citation type="submission" date="2016-11" db="UniProtKB">
        <authorList>
            <consortium name="WormBaseParasite"/>
        </authorList>
    </citation>
    <scope>IDENTIFICATION</scope>
</reference>
<keyword evidence="1" id="KW-1133">Transmembrane helix</keyword>